<dbReference type="InterPro" id="IPR046335">
    <property type="entry name" value="LacI/GalR-like_sensor"/>
</dbReference>
<dbReference type="STRING" id="1121256.SAMN02746089_02293"/>
<organism evidence="5 6">
    <name type="scientific">Caldanaerobius fijiensis DSM 17918</name>
    <dbReference type="NCBI Taxonomy" id="1121256"/>
    <lineage>
        <taxon>Bacteria</taxon>
        <taxon>Bacillati</taxon>
        <taxon>Bacillota</taxon>
        <taxon>Clostridia</taxon>
        <taxon>Thermoanaerobacterales</taxon>
        <taxon>Thermoanaerobacteraceae</taxon>
        <taxon>Caldanaerobius</taxon>
    </lineage>
</organism>
<feature type="domain" description="HTH gntR-type" evidence="4">
    <location>
        <begin position="5"/>
        <end position="73"/>
    </location>
</feature>
<dbReference type="EMBL" id="FQVH01000034">
    <property type="protein sequence ID" value="SHF63878.1"/>
    <property type="molecule type" value="Genomic_DNA"/>
</dbReference>
<evidence type="ECO:0000259" key="4">
    <source>
        <dbReference type="PROSITE" id="PS50949"/>
    </source>
</evidence>
<evidence type="ECO:0000256" key="2">
    <source>
        <dbReference type="ARBA" id="ARBA00023125"/>
    </source>
</evidence>
<evidence type="ECO:0000256" key="3">
    <source>
        <dbReference type="ARBA" id="ARBA00023163"/>
    </source>
</evidence>
<dbReference type="InterPro" id="IPR033532">
    <property type="entry name" value="AraR_ligand_bind_dom"/>
</dbReference>
<dbReference type="Pfam" id="PF00392">
    <property type="entry name" value="GntR"/>
    <property type="match status" value="1"/>
</dbReference>
<reference evidence="5 6" key="1">
    <citation type="submission" date="2016-11" db="EMBL/GenBank/DDBJ databases">
        <authorList>
            <person name="Jaros S."/>
            <person name="Januszkiewicz K."/>
            <person name="Wedrychowicz H."/>
        </authorList>
    </citation>
    <scope>NUCLEOTIDE SEQUENCE [LARGE SCALE GENOMIC DNA]</scope>
    <source>
        <strain evidence="5 6">DSM 17918</strain>
    </source>
</reference>
<dbReference type="PROSITE" id="PS50949">
    <property type="entry name" value="HTH_GNTR"/>
    <property type="match status" value="1"/>
</dbReference>
<evidence type="ECO:0000256" key="1">
    <source>
        <dbReference type="ARBA" id="ARBA00023015"/>
    </source>
</evidence>
<protein>
    <submittedName>
        <fullName evidence="5">Transcriptional regulator, GntR family</fullName>
    </submittedName>
</protein>
<keyword evidence="6" id="KW-1185">Reference proteome</keyword>
<evidence type="ECO:0000313" key="5">
    <source>
        <dbReference type="EMBL" id="SHF63878.1"/>
    </source>
</evidence>
<keyword evidence="1" id="KW-0805">Transcription regulation</keyword>
<keyword evidence="3" id="KW-0804">Transcription</keyword>
<dbReference type="GO" id="GO:0000976">
    <property type="term" value="F:transcription cis-regulatory region binding"/>
    <property type="evidence" value="ECO:0007669"/>
    <property type="project" value="TreeGrafter"/>
</dbReference>
<dbReference type="Pfam" id="PF13377">
    <property type="entry name" value="Peripla_BP_3"/>
    <property type="match status" value="1"/>
</dbReference>
<keyword evidence="2" id="KW-0238">DNA-binding</keyword>
<dbReference type="PRINTS" id="PR00035">
    <property type="entry name" value="HTHGNTR"/>
</dbReference>
<dbReference type="InterPro" id="IPR036388">
    <property type="entry name" value="WH-like_DNA-bd_sf"/>
</dbReference>
<dbReference type="Proteomes" id="UP000184088">
    <property type="component" value="Unassembled WGS sequence"/>
</dbReference>
<dbReference type="Gene3D" id="1.10.10.10">
    <property type="entry name" value="Winged helix-like DNA-binding domain superfamily/Winged helix DNA-binding domain"/>
    <property type="match status" value="1"/>
</dbReference>
<evidence type="ECO:0000313" key="6">
    <source>
        <dbReference type="Proteomes" id="UP000184088"/>
    </source>
</evidence>
<dbReference type="InterPro" id="IPR036390">
    <property type="entry name" value="WH_DNA-bd_sf"/>
</dbReference>
<dbReference type="PANTHER" id="PTHR30146">
    <property type="entry name" value="LACI-RELATED TRANSCRIPTIONAL REPRESSOR"/>
    <property type="match status" value="1"/>
</dbReference>
<sequence length="374" mass="43116">MAANVPKYQQLKEYVIEYIIKENLNAHDPVFTENELVNKFNVSRHTVRKALDELENEGWIYRKQGAGTFCADRSAVKSVDSNNIAVITTYINDYIFPRIIRGIDQVLSKEGYTILLYNTNNRIEREIDILENVLTKNIRGIIIEPTKSALPHINLNYFQEFKRKGIPYIFINSYYDELKPSYVIQDDEAGGFIATEHLIELGHRNIVGIFKSDDNQGLNRYKGYIKALRKHGVRIKEDNIIWYTTEEMKTKPPQMAARIFKEEDEKPTAIVCYNDQIAMWVIEALRNSGLSIPDDVSIVGFDDSDYAVLSDVKLTSVIHPKEEMGREAARILFKLIDMGNKAFEEPINICIKPELKVRTSTKKIDLKEVKTWAN</sequence>
<proteinExistence type="predicted"/>
<gene>
    <name evidence="5" type="ORF">SAMN02746089_02293</name>
</gene>
<dbReference type="SUPFAM" id="SSF46785">
    <property type="entry name" value="Winged helix' DNA-binding domain"/>
    <property type="match status" value="1"/>
</dbReference>
<dbReference type="CDD" id="cd01541">
    <property type="entry name" value="PBP1_AraR"/>
    <property type="match status" value="1"/>
</dbReference>
<dbReference type="InterPro" id="IPR028082">
    <property type="entry name" value="Peripla_BP_I"/>
</dbReference>
<dbReference type="GO" id="GO:0003700">
    <property type="term" value="F:DNA-binding transcription factor activity"/>
    <property type="evidence" value="ECO:0007669"/>
    <property type="project" value="InterPro"/>
</dbReference>
<accession>A0A1M5DA67</accession>
<dbReference type="SMART" id="SM00345">
    <property type="entry name" value="HTH_GNTR"/>
    <property type="match status" value="1"/>
</dbReference>
<dbReference type="CDD" id="cd07377">
    <property type="entry name" value="WHTH_GntR"/>
    <property type="match status" value="1"/>
</dbReference>
<dbReference type="AlphaFoldDB" id="A0A1M5DA67"/>
<dbReference type="RefSeq" id="WP_073345494.1">
    <property type="nucleotide sequence ID" value="NZ_FQVH01000034.1"/>
</dbReference>
<dbReference type="Gene3D" id="3.40.50.2300">
    <property type="match status" value="2"/>
</dbReference>
<dbReference type="OrthoDB" id="9813468at2"/>
<dbReference type="SUPFAM" id="SSF53822">
    <property type="entry name" value="Periplasmic binding protein-like I"/>
    <property type="match status" value="1"/>
</dbReference>
<dbReference type="InterPro" id="IPR000524">
    <property type="entry name" value="Tscrpt_reg_HTH_GntR"/>
</dbReference>
<dbReference type="PANTHER" id="PTHR30146:SF150">
    <property type="entry name" value="ARABINOSE METABOLISM TRANSCRIPTIONAL REPRESSOR"/>
    <property type="match status" value="1"/>
</dbReference>
<name>A0A1M5DA67_9THEO</name>